<feature type="binding site" evidence="8">
    <location>
        <position position="186"/>
    </location>
    <ligand>
        <name>Zn(2+)</name>
        <dbReference type="ChEBI" id="CHEBI:29105"/>
        <label>2</label>
        <note>catalytic</note>
    </ligand>
</feature>
<feature type="binding site" evidence="8">
    <location>
        <position position="167"/>
    </location>
    <ligand>
        <name>Ca(2+)</name>
        <dbReference type="ChEBI" id="CHEBI:29108"/>
        <label>1</label>
    </ligand>
</feature>
<evidence type="ECO:0000256" key="6">
    <source>
        <dbReference type="ARBA" id="ARBA00023049"/>
    </source>
</evidence>
<dbReference type="EMBL" id="JACGWN010000002">
    <property type="protein sequence ID" value="KAL0459166.1"/>
    <property type="molecule type" value="Genomic_DNA"/>
</dbReference>
<dbReference type="Pfam" id="PF01471">
    <property type="entry name" value="PG_binding_1"/>
    <property type="match status" value="1"/>
</dbReference>
<dbReference type="GO" id="GO:0030198">
    <property type="term" value="P:extracellular matrix organization"/>
    <property type="evidence" value="ECO:0007669"/>
    <property type="project" value="TreeGrafter"/>
</dbReference>
<organism evidence="10">
    <name type="scientific">Sesamum latifolium</name>
    <dbReference type="NCBI Taxonomy" id="2727402"/>
    <lineage>
        <taxon>Eukaryota</taxon>
        <taxon>Viridiplantae</taxon>
        <taxon>Streptophyta</taxon>
        <taxon>Embryophyta</taxon>
        <taxon>Tracheophyta</taxon>
        <taxon>Spermatophyta</taxon>
        <taxon>Magnoliopsida</taxon>
        <taxon>eudicotyledons</taxon>
        <taxon>Gunneridae</taxon>
        <taxon>Pentapetalae</taxon>
        <taxon>asterids</taxon>
        <taxon>lamiids</taxon>
        <taxon>Lamiales</taxon>
        <taxon>Pedaliaceae</taxon>
        <taxon>Sesamum</taxon>
    </lineage>
</organism>
<comment type="caution">
    <text evidence="10">The sequence shown here is derived from an EMBL/GenBank/DDBJ whole genome shotgun (WGS) entry which is preliminary data.</text>
</comment>
<evidence type="ECO:0000313" key="10">
    <source>
        <dbReference type="EMBL" id="KAL0459166.1"/>
    </source>
</evidence>
<feature type="binding site" evidence="8">
    <location>
        <position position="167"/>
    </location>
    <ligand>
        <name>Ca(2+)</name>
        <dbReference type="ChEBI" id="CHEBI:29108"/>
        <label>3</label>
    </ligand>
</feature>
<evidence type="ECO:0000256" key="7">
    <source>
        <dbReference type="PIRSR" id="PIRSR621190-1"/>
    </source>
</evidence>
<keyword evidence="5 8" id="KW-0862">Zinc</keyword>
<feature type="binding site" evidence="8">
    <location>
        <position position="190"/>
    </location>
    <ligand>
        <name>Zn(2+)</name>
        <dbReference type="ChEBI" id="CHEBI:29105"/>
        <label>2</label>
        <note>catalytic</note>
    </ligand>
</feature>
<proteinExistence type="inferred from homology"/>
<gene>
    <name evidence="10" type="ORF">Slati_0543800</name>
</gene>
<dbReference type="InterPro" id="IPR001818">
    <property type="entry name" value="Pept_M10_metallopeptidase"/>
</dbReference>
<keyword evidence="8" id="KW-0106">Calcium</keyword>
<evidence type="ECO:0000256" key="8">
    <source>
        <dbReference type="PIRSR" id="PIRSR621190-2"/>
    </source>
</evidence>
<dbReference type="GO" id="GO:0006508">
    <property type="term" value="P:proteolysis"/>
    <property type="evidence" value="ECO:0007669"/>
    <property type="project" value="UniProtKB-KW"/>
</dbReference>
<reference evidence="10" key="1">
    <citation type="submission" date="2020-06" db="EMBL/GenBank/DDBJ databases">
        <authorList>
            <person name="Li T."/>
            <person name="Hu X."/>
            <person name="Zhang T."/>
            <person name="Song X."/>
            <person name="Zhang H."/>
            <person name="Dai N."/>
            <person name="Sheng W."/>
            <person name="Hou X."/>
            <person name="Wei L."/>
        </authorList>
    </citation>
    <scope>NUCLEOTIDE SEQUENCE</scope>
    <source>
        <strain evidence="10">KEN1</strain>
        <tissue evidence="10">Leaf</tissue>
    </source>
</reference>
<dbReference type="InterPro" id="IPR006026">
    <property type="entry name" value="Peptidase_Metallo"/>
</dbReference>
<dbReference type="Pfam" id="PF00413">
    <property type="entry name" value="Peptidase_M10"/>
    <property type="match status" value="1"/>
</dbReference>
<feature type="binding site" description="in inhibited form" evidence="8">
    <location>
        <position position="84"/>
    </location>
    <ligand>
        <name>Zn(2+)</name>
        <dbReference type="ChEBI" id="CHEBI:29105"/>
        <label>2</label>
        <note>catalytic</note>
    </ligand>
</feature>
<comment type="cofactor">
    <cofactor evidence="8">
        <name>Ca(2+)</name>
        <dbReference type="ChEBI" id="CHEBI:29108"/>
    </cofactor>
    <text evidence="8">Can bind about 5 Ca(2+) ions per subunit.</text>
</comment>
<dbReference type="SMART" id="SM00235">
    <property type="entry name" value="ZnMc"/>
    <property type="match status" value="1"/>
</dbReference>
<feature type="binding site" evidence="8">
    <location>
        <position position="204"/>
    </location>
    <ligand>
        <name>Zn(2+)</name>
        <dbReference type="ChEBI" id="CHEBI:29105"/>
        <label>2</label>
        <note>catalytic</note>
    </ligand>
</feature>
<reference evidence="10" key="2">
    <citation type="journal article" date="2024" name="Plant">
        <title>Genomic evolution and insights into agronomic trait innovations of Sesamum species.</title>
        <authorList>
            <person name="Miao H."/>
            <person name="Wang L."/>
            <person name="Qu L."/>
            <person name="Liu H."/>
            <person name="Sun Y."/>
            <person name="Le M."/>
            <person name="Wang Q."/>
            <person name="Wei S."/>
            <person name="Zheng Y."/>
            <person name="Lin W."/>
            <person name="Duan Y."/>
            <person name="Cao H."/>
            <person name="Xiong S."/>
            <person name="Wang X."/>
            <person name="Wei L."/>
            <person name="Li C."/>
            <person name="Ma Q."/>
            <person name="Ju M."/>
            <person name="Zhao R."/>
            <person name="Li G."/>
            <person name="Mu C."/>
            <person name="Tian Q."/>
            <person name="Mei H."/>
            <person name="Zhang T."/>
            <person name="Gao T."/>
            <person name="Zhang H."/>
        </authorList>
    </citation>
    <scope>NUCLEOTIDE SEQUENCE</scope>
    <source>
        <strain evidence="10">KEN1</strain>
    </source>
</reference>
<dbReference type="InterPro" id="IPR036365">
    <property type="entry name" value="PGBD-like_sf"/>
</dbReference>
<feature type="binding site" evidence="8">
    <location>
        <position position="196"/>
    </location>
    <ligand>
        <name>Zn(2+)</name>
        <dbReference type="ChEBI" id="CHEBI:29105"/>
        <label>2</label>
        <note>catalytic</note>
    </ligand>
</feature>
<dbReference type="AlphaFoldDB" id="A0AAW2Y0G9"/>
<keyword evidence="4" id="KW-0378">Hydrolase</keyword>
<feature type="binding site" evidence="8">
    <location>
        <position position="164"/>
    </location>
    <ligand>
        <name>Ca(2+)</name>
        <dbReference type="ChEBI" id="CHEBI:29108"/>
        <label>3</label>
    </ligand>
</feature>
<accession>A0AAW2Y0G9</accession>
<dbReference type="InterPro" id="IPR002477">
    <property type="entry name" value="Peptidoglycan-bd-like"/>
</dbReference>
<feature type="active site" evidence="7">
    <location>
        <position position="187"/>
    </location>
</feature>
<protein>
    <submittedName>
        <fullName evidence="10">Metalloendoproteinase 3-MMP</fullName>
    </submittedName>
</protein>
<name>A0AAW2Y0G9_9LAMI</name>
<sequence length="230" mass="25698">MDFLQSLVGARKGTTSKGVSQLKKYLSHFGYMNRDNDTTPTHQTDDFFDDNLELAIKSYQTFFKLEVNGIVDANTIAKMSRLRCGVPDHFSLNRSDELYLHIPTFSSHYTFLPGEPKWPPTRKLNIFIPTGFQFRDHGDGFPFDGPGGILAHAFAPPDGRLHYDGDETWVDGVVPGAVDMQTVGLHELGHILGLGHSTDDNSIMYPLFGSGQRKFLAQDDIDGIRALYQS</sequence>
<feature type="binding site" evidence="8">
    <location>
        <position position="152"/>
    </location>
    <ligand>
        <name>Zn(2+)</name>
        <dbReference type="ChEBI" id="CHEBI:29105"/>
        <label>1</label>
    </ligand>
</feature>
<feature type="binding site" evidence="8">
    <location>
        <position position="144"/>
    </location>
    <ligand>
        <name>Ca(2+)</name>
        <dbReference type="ChEBI" id="CHEBI:29108"/>
        <label>3</label>
    </ligand>
</feature>
<dbReference type="PRINTS" id="PR00138">
    <property type="entry name" value="MATRIXIN"/>
</dbReference>
<keyword evidence="6" id="KW-0482">Metalloprotease</keyword>
<evidence type="ECO:0000256" key="5">
    <source>
        <dbReference type="ARBA" id="ARBA00022833"/>
    </source>
</evidence>
<evidence type="ECO:0000256" key="2">
    <source>
        <dbReference type="ARBA" id="ARBA00022670"/>
    </source>
</evidence>
<dbReference type="PANTHER" id="PTHR10201">
    <property type="entry name" value="MATRIX METALLOPROTEINASE"/>
    <property type="match status" value="1"/>
</dbReference>
<evidence type="ECO:0000259" key="9">
    <source>
        <dbReference type="SMART" id="SM00235"/>
    </source>
</evidence>
<dbReference type="SUPFAM" id="SSF47090">
    <property type="entry name" value="PGBD-like"/>
    <property type="match status" value="1"/>
</dbReference>
<feature type="binding site" evidence="8">
    <location>
        <position position="162"/>
    </location>
    <ligand>
        <name>Zn(2+)</name>
        <dbReference type="ChEBI" id="CHEBI:29105"/>
        <label>1</label>
    </ligand>
</feature>
<dbReference type="SUPFAM" id="SSF55486">
    <property type="entry name" value="Metalloproteases ('zincins'), catalytic domain"/>
    <property type="match status" value="1"/>
</dbReference>
<feature type="domain" description="Peptidase metallopeptidase" evidence="9">
    <location>
        <begin position="21"/>
        <end position="230"/>
    </location>
</feature>
<dbReference type="PANTHER" id="PTHR10201:SF213">
    <property type="entry name" value="METALLOENDOPROTEINASE 2-MMP-LIKE"/>
    <property type="match status" value="1"/>
</dbReference>
<feature type="binding site" evidence="8">
    <location>
        <position position="137"/>
    </location>
    <ligand>
        <name>Zn(2+)</name>
        <dbReference type="ChEBI" id="CHEBI:29105"/>
        <label>1</label>
    </ligand>
</feature>
<feature type="binding site" evidence="8">
    <location>
        <position position="145"/>
    </location>
    <ligand>
        <name>Ca(2+)</name>
        <dbReference type="ChEBI" id="CHEBI:29108"/>
        <label>3</label>
    </ligand>
</feature>
<dbReference type="GO" id="GO:0031012">
    <property type="term" value="C:extracellular matrix"/>
    <property type="evidence" value="ECO:0007669"/>
    <property type="project" value="InterPro"/>
</dbReference>
<comment type="similarity">
    <text evidence="1">Belongs to the peptidase M10A family. Matrix metalloproteinases (MMPs) subfamily.</text>
</comment>
<dbReference type="GO" id="GO:0008270">
    <property type="term" value="F:zinc ion binding"/>
    <property type="evidence" value="ECO:0007669"/>
    <property type="project" value="InterPro"/>
</dbReference>
<dbReference type="InterPro" id="IPR024079">
    <property type="entry name" value="MetalloPept_cat_dom_sf"/>
</dbReference>
<keyword evidence="3 8" id="KW-0479">Metal-binding</keyword>
<dbReference type="GO" id="GO:0030574">
    <property type="term" value="P:collagen catabolic process"/>
    <property type="evidence" value="ECO:0007669"/>
    <property type="project" value="TreeGrafter"/>
</dbReference>
<feature type="binding site" evidence="8">
    <location>
        <position position="139"/>
    </location>
    <ligand>
        <name>Zn(2+)</name>
        <dbReference type="ChEBI" id="CHEBI:29105"/>
        <label>1</label>
    </ligand>
</feature>
<evidence type="ECO:0000256" key="3">
    <source>
        <dbReference type="ARBA" id="ARBA00022723"/>
    </source>
</evidence>
<keyword evidence="2" id="KW-0645">Protease</keyword>
<comment type="cofactor">
    <cofactor evidence="8">
        <name>Zn(2+)</name>
        <dbReference type="ChEBI" id="CHEBI:29105"/>
    </cofactor>
    <text evidence="8">Binds 2 Zn(2+) ions per subunit.</text>
</comment>
<dbReference type="GO" id="GO:0004222">
    <property type="term" value="F:metalloendopeptidase activity"/>
    <property type="evidence" value="ECO:0007669"/>
    <property type="project" value="InterPro"/>
</dbReference>
<dbReference type="InterPro" id="IPR021190">
    <property type="entry name" value="Pept_M10A"/>
</dbReference>
<dbReference type="Gene3D" id="3.40.390.10">
    <property type="entry name" value="Collagenase (Catalytic Domain)"/>
    <property type="match status" value="2"/>
</dbReference>
<evidence type="ECO:0000256" key="4">
    <source>
        <dbReference type="ARBA" id="ARBA00022801"/>
    </source>
</evidence>
<evidence type="ECO:0000256" key="1">
    <source>
        <dbReference type="ARBA" id="ARBA00009614"/>
    </source>
</evidence>